<dbReference type="PROSITE" id="PS00501">
    <property type="entry name" value="SPASE_I_1"/>
    <property type="match status" value="1"/>
</dbReference>
<evidence type="ECO:0000259" key="10">
    <source>
        <dbReference type="Pfam" id="PF10502"/>
    </source>
</evidence>
<comment type="catalytic activity">
    <reaction evidence="1 8">
        <text>Cleavage of hydrophobic, N-terminal signal or leader sequences from secreted and periplasmic proteins.</text>
        <dbReference type="EC" id="3.4.21.89"/>
    </reaction>
</comment>
<evidence type="ECO:0000313" key="14">
    <source>
        <dbReference type="Proteomes" id="UP000469950"/>
    </source>
</evidence>
<evidence type="ECO:0000256" key="6">
    <source>
        <dbReference type="ARBA" id="ARBA00022801"/>
    </source>
</evidence>
<dbReference type="SUPFAM" id="SSF51306">
    <property type="entry name" value="LexA/Signal peptidase"/>
    <property type="match status" value="1"/>
</dbReference>
<gene>
    <name evidence="12" type="ORF">DET61_101391</name>
    <name evidence="11" type="ORF">F6453_2897</name>
</gene>
<accession>A0A350S059</accession>
<organism evidence="11 14">
    <name type="scientific">Marinobacter nauticus</name>
    <name type="common">Marinobacter hydrocarbonoclasticus</name>
    <name type="synonym">Marinobacter aquaeolei</name>
    <dbReference type="NCBI Taxonomy" id="2743"/>
    <lineage>
        <taxon>Bacteria</taxon>
        <taxon>Pseudomonadati</taxon>
        <taxon>Pseudomonadota</taxon>
        <taxon>Gammaproteobacteria</taxon>
        <taxon>Pseudomonadales</taxon>
        <taxon>Marinobacteraceae</taxon>
        <taxon>Marinobacter</taxon>
    </lineage>
</organism>
<dbReference type="EMBL" id="QPJI01000001">
    <property type="protein sequence ID" value="RCW75396.1"/>
    <property type="molecule type" value="Genomic_DNA"/>
</dbReference>
<evidence type="ECO:0000256" key="2">
    <source>
        <dbReference type="ARBA" id="ARBA00009370"/>
    </source>
</evidence>
<proteinExistence type="inferred from homology"/>
<reference evidence="11 14" key="2">
    <citation type="submission" date="2019-10" db="EMBL/GenBank/DDBJ databases">
        <title>Draft genome sequence of Marinobacter hydrocarbonoclasticus NCT7M from the microbiome of the marine copepod.</title>
        <authorList>
            <person name="Nuttall R."/>
            <person name="Sharma G."/>
            <person name="Moisander P."/>
        </authorList>
    </citation>
    <scope>NUCLEOTIDE SEQUENCE [LARGE SCALE GENOMIC DNA]</scope>
    <source>
        <strain evidence="11 14">NCT7M</strain>
    </source>
</reference>
<dbReference type="PANTHER" id="PTHR43390">
    <property type="entry name" value="SIGNAL PEPTIDASE I"/>
    <property type="match status" value="1"/>
</dbReference>
<keyword evidence="8" id="KW-1133">Transmembrane helix</keyword>
<dbReference type="Proteomes" id="UP000469950">
    <property type="component" value="Unassembled WGS sequence"/>
</dbReference>
<keyword evidence="8" id="KW-0472">Membrane</keyword>
<evidence type="ECO:0000313" key="11">
    <source>
        <dbReference type="EMBL" id="KAE8544655.1"/>
    </source>
</evidence>
<evidence type="ECO:0000256" key="1">
    <source>
        <dbReference type="ARBA" id="ARBA00000677"/>
    </source>
</evidence>
<protein>
    <recommendedName>
        <fullName evidence="4 8">Signal peptidase I</fullName>
        <ecNumber evidence="3 8">3.4.21.89</ecNumber>
    </recommendedName>
</protein>
<dbReference type="InterPro" id="IPR019758">
    <property type="entry name" value="Pept_S26A_signal_pept_1_CS"/>
</dbReference>
<dbReference type="InterPro" id="IPR036286">
    <property type="entry name" value="LexA/Signal_pep-like_sf"/>
</dbReference>
<evidence type="ECO:0000256" key="4">
    <source>
        <dbReference type="ARBA" id="ARBA00019232"/>
    </source>
</evidence>
<dbReference type="GO" id="GO:0009003">
    <property type="term" value="F:signal peptidase activity"/>
    <property type="evidence" value="ECO:0007669"/>
    <property type="project" value="UniProtKB-EC"/>
</dbReference>
<feature type="transmembrane region" description="Helical" evidence="8">
    <location>
        <begin position="6"/>
        <end position="27"/>
    </location>
</feature>
<evidence type="ECO:0000313" key="13">
    <source>
        <dbReference type="Proteomes" id="UP000253647"/>
    </source>
</evidence>
<keyword evidence="5 8" id="KW-0645">Protease</keyword>
<dbReference type="CDD" id="cd06530">
    <property type="entry name" value="S26_SPase_I"/>
    <property type="match status" value="1"/>
</dbReference>
<dbReference type="InterPro" id="IPR000223">
    <property type="entry name" value="Pept_S26A_signal_pept_1"/>
</dbReference>
<dbReference type="EC" id="3.4.21.89" evidence="3 8"/>
<dbReference type="InterPro" id="IPR019757">
    <property type="entry name" value="Pept_S26A_signal_pept_1_Lys-AS"/>
</dbReference>
<dbReference type="Gene3D" id="2.10.109.10">
    <property type="entry name" value="Umud Fragment, subunit A"/>
    <property type="match status" value="1"/>
</dbReference>
<dbReference type="PROSITE" id="PS00760">
    <property type="entry name" value="SPASE_I_2"/>
    <property type="match status" value="1"/>
</dbReference>
<dbReference type="GO" id="GO:0004252">
    <property type="term" value="F:serine-type endopeptidase activity"/>
    <property type="evidence" value="ECO:0007669"/>
    <property type="project" value="InterPro"/>
</dbReference>
<evidence type="ECO:0000313" key="12">
    <source>
        <dbReference type="EMBL" id="RCW75396.1"/>
    </source>
</evidence>
<evidence type="ECO:0000256" key="7">
    <source>
        <dbReference type="PIRSR" id="PIRSR600223-1"/>
    </source>
</evidence>
<dbReference type="Pfam" id="PF10502">
    <property type="entry name" value="Peptidase_S26"/>
    <property type="match status" value="1"/>
</dbReference>
<dbReference type="EMBL" id="WBMP01000014">
    <property type="protein sequence ID" value="KAE8544655.1"/>
    <property type="molecule type" value="Genomic_DNA"/>
</dbReference>
<evidence type="ECO:0000256" key="9">
    <source>
        <dbReference type="RuleBase" id="RU362042"/>
    </source>
</evidence>
<dbReference type="RefSeq" id="WP_023007924.1">
    <property type="nucleotide sequence ID" value="NZ_CAXEXJ010000037.1"/>
</dbReference>
<comment type="subcellular location">
    <subcellularLocation>
        <location evidence="9">Membrane</location>
        <topology evidence="9">Multi-pass membrane protein</topology>
    </subcellularLocation>
</comment>
<dbReference type="GO" id="GO:0006465">
    <property type="term" value="P:signal peptide processing"/>
    <property type="evidence" value="ECO:0007669"/>
    <property type="project" value="InterPro"/>
</dbReference>
<keyword evidence="8" id="KW-0812">Transmembrane</keyword>
<reference evidence="12 13" key="1">
    <citation type="submission" date="2018-07" db="EMBL/GenBank/DDBJ databases">
        <title>Freshwater and sediment microbial communities from various areas in North America, analyzing microbe dynamics in response to fracking.</title>
        <authorList>
            <person name="Lamendella R."/>
        </authorList>
    </citation>
    <scope>NUCLEOTIDE SEQUENCE [LARGE SCALE GENOMIC DNA]</scope>
    <source>
        <strain evidence="12 13">105B</strain>
    </source>
</reference>
<dbReference type="GO" id="GO:0016020">
    <property type="term" value="C:membrane"/>
    <property type="evidence" value="ECO:0007669"/>
    <property type="project" value="UniProtKB-SubCell"/>
</dbReference>
<comment type="similarity">
    <text evidence="2 9">Belongs to the peptidase S26 family.</text>
</comment>
<dbReference type="PANTHER" id="PTHR43390:SF1">
    <property type="entry name" value="CHLOROPLAST PROCESSING PEPTIDASE"/>
    <property type="match status" value="1"/>
</dbReference>
<keyword evidence="6 8" id="KW-0378">Hydrolase</keyword>
<dbReference type="NCBIfam" id="TIGR02227">
    <property type="entry name" value="sigpep_I_bact"/>
    <property type="match status" value="1"/>
</dbReference>
<feature type="active site" evidence="7">
    <location>
        <position position="86"/>
    </location>
</feature>
<comment type="caution">
    <text evidence="11">The sequence shown here is derived from an EMBL/GenBank/DDBJ whole genome shotgun (WGS) entry which is preliminary data.</text>
</comment>
<dbReference type="PROSITE" id="PS00761">
    <property type="entry name" value="SPASE_I_3"/>
    <property type="match status" value="1"/>
</dbReference>
<dbReference type="AlphaFoldDB" id="A0A350S059"/>
<dbReference type="PRINTS" id="PR00727">
    <property type="entry name" value="LEADERPTASE"/>
</dbReference>
<feature type="active site" evidence="7">
    <location>
        <position position="141"/>
    </location>
</feature>
<dbReference type="InterPro" id="IPR019533">
    <property type="entry name" value="Peptidase_S26"/>
</dbReference>
<dbReference type="InterPro" id="IPR019756">
    <property type="entry name" value="Pept_S26A_signal_pept_1_Ser-AS"/>
</dbReference>
<sequence>MDIDFPLVLVVLTFVTGAVWLADIAFLRKRRLAGAEQGGQVDESADEFEDREPWLVDISRSFFPVLAVVLVLRSFLIEPFQIPSGSMLPTLEVGDFILVNKYAYGLRLPVAGTKIVEIGDPERGDVMVFRYPEDGTTNYIKRVVGLPGDHIRYRNKQLFINDEPVPRDFVARLPPMERWREQLGEVEHDLYLTMGRVSGSGEGEWVVPEGHYFVMGDNRDNSNDSRFWGTVPDEMVVGKAFAIWMHWKSLTSLPSFDRVGGIQ</sequence>
<dbReference type="Proteomes" id="UP000253647">
    <property type="component" value="Unassembled WGS sequence"/>
</dbReference>
<evidence type="ECO:0000256" key="5">
    <source>
        <dbReference type="ARBA" id="ARBA00022670"/>
    </source>
</evidence>
<feature type="domain" description="Peptidase S26" evidence="10">
    <location>
        <begin position="57"/>
        <end position="244"/>
    </location>
</feature>
<evidence type="ECO:0000256" key="8">
    <source>
        <dbReference type="RuleBase" id="RU003993"/>
    </source>
</evidence>
<evidence type="ECO:0000256" key="3">
    <source>
        <dbReference type="ARBA" id="ARBA00013208"/>
    </source>
</evidence>
<comment type="caution">
    <text evidence="9">Lacks conserved residue(s) required for the propagation of feature annotation.</text>
</comment>
<name>A0A350S059_MARNT</name>